<name>A0A4Q4TYJ8_9PEZI</name>
<protein>
    <submittedName>
        <fullName evidence="1">Uncharacterized protein</fullName>
    </submittedName>
</protein>
<reference evidence="1 2" key="1">
    <citation type="submission" date="2018-06" db="EMBL/GenBank/DDBJ databases">
        <title>Complete Genomes of Monosporascus.</title>
        <authorList>
            <person name="Robinson A.J."/>
            <person name="Natvig D.O."/>
        </authorList>
    </citation>
    <scope>NUCLEOTIDE SEQUENCE [LARGE SCALE GENOMIC DNA]</scope>
    <source>
        <strain evidence="1 2">CBS 110550</strain>
    </source>
</reference>
<keyword evidence="2" id="KW-1185">Reference proteome</keyword>
<evidence type="ECO:0000313" key="1">
    <source>
        <dbReference type="EMBL" id="RYP10723.1"/>
    </source>
</evidence>
<dbReference type="EMBL" id="QJNU01000014">
    <property type="protein sequence ID" value="RYP10723.1"/>
    <property type="molecule type" value="Genomic_DNA"/>
</dbReference>
<evidence type="ECO:0000313" key="2">
    <source>
        <dbReference type="Proteomes" id="UP000293360"/>
    </source>
</evidence>
<sequence length="113" mass="12144">MPSDGLGPILSLWRLLGIGGNGVVEGGSDMDRLGRRILTLDPTIEKQTYGSTYGTEHRRSLPDVPEVRAPVAALEEAAEFENNDDARARRPAATALLVRIVRCATAAVAAYVR</sequence>
<dbReference type="Proteomes" id="UP000293360">
    <property type="component" value="Unassembled WGS sequence"/>
</dbReference>
<gene>
    <name evidence="1" type="ORF">DL764_000513</name>
</gene>
<comment type="caution">
    <text evidence="1">The sequence shown here is derived from an EMBL/GenBank/DDBJ whole genome shotgun (WGS) entry which is preliminary data.</text>
</comment>
<proteinExistence type="predicted"/>
<accession>A0A4Q4TYJ8</accession>
<organism evidence="1 2">
    <name type="scientific">Monosporascus ibericus</name>
    <dbReference type="NCBI Taxonomy" id="155417"/>
    <lineage>
        <taxon>Eukaryota</taxon>
        <taxon>Fungi</taxon>
        <taxon>Dikarya</taxon>
        <taxon>Ascomycota</taxon>
        <taxon>Pezizomycotina</taxon>
        <taxon>Sordariomycetes</taxon>
        <taxon>Xylariomycetidae</taxon>
        <taxon>Xylariales</taxon>
        <taxon>Xylariales incertae sedis</taxon>
        <taxon>Monosporascus</taxon>
    </lineage>
</organism>
<dbReference type="AlphaFoldDB" id="A0A4Q4TYJ8"/>